<reference evidence="16" key="1">
    <citation type="journal article" date="2006" name="Science">
        <title>Ancient noncoding elements conserved in the human genome.</title>
        <authorList>
            <person name="Venkatesh B."/>
            <person name="Kirkness E.F."/>
            <person name="Loh Y.H."/>
            <person name="Halpern A.L."/>
            <person name="Lee A.P."/>
            <person name="Johnson J."/>
            <person name="Dandona N."/>
            <person name="Viswanathan L.D."/>
            <person name="Tay A."/>
            <person name="Venter J.C."/>
            <person name="Strausberg R.L."/>
            <person name="Brenner S."/>
        </authorList>
    </citation>
    <scope>NUCLEOTIDE SEQUENCE [LARGE SCALE GENOMIC DNA]</scope>
</reference>
<dbReference type="STRING" id="7868.ENSCMIP00000022300"/>
<evidence type="ECO:0000256" key="4">
    <source>
        <dbReference type="ARBA" id="ARBA00022475"/>
    </source>
</evidence>
<keyword evidence="11 14" id="KW-0357">Heparan sulfate</keyword>
<evidence type="ECO:0000256" key="9">
    <source>
        <dbReference type="ARBA" id="ARBA00023157"/>
    </source>
</evidence>
<reference evidence="16" key="2">
    <citation type="journal article" date="2007" name="PLoS Biol.">
        <title>Survey sequencing and comparative analysis of the elephant shark (Callorhinchus milii) genome.</title>
        <authorList>
            <person name="Venkatesh B."/>
            <person name="Kirkness E.F."/>
            <person name="Loh Y.H."/>
            <person name="Halpern A.L."/>
            <person name="Lee A.P."/>
            <person name="Johnson J."/>
            <person name="Dandona N."/>
            <person name="Viswanathan L.D."/>
            <person name="Tay A."/>
            <person name="Venter J.C."/>
            <person name="Strausberg R.L."/>
            <person name="Brenner S."/>
        </authorList>
    </citation>
    <scope>NUCLEOTIDE SEQUENCE [LARGE SCALE GENOMIC DNA]</scope>
</reference>
<keyword evidence="6" id="KW-0732">Signal</keyword>
<accession>A0A4W3INM9</accession>
<reference evidence="15" key="4">
    <citation type="submission" date="2025-08" db="UniProtKB">
        <authorList>
            <consortium name="Ensembl"/>
        </authorList>
    </citation>
    <scope>IDENTIFICATION</scope>
</reference>
<keyword evidence="9" id="KW-1015">Disulfide bond</keyword>
<dbReference type="AlphaFoldDB" id="A0A4W3INM9"/>
<dbReference type="PROSITE" id="PS01207">
    <property type="entry name" value="GLYPICAN"/>
    <property type="match status" value="1"/>
</dbReference>
<evidence type="ECO:0000256" key="5">
    <source>
        <dbReference type="ARBA" id="ARBA00022622"/>
    </source>
</evidence>
<dbReference type="GO" id="GO:1905475">
    <property type="term" value="P:regulation of protein localization to membrane"/>
    <property type="evidence" value="ECO:0007669"/>
    <property type="project" value="TreeGrafter"/>
</dbReference>
<reference evidence="16" key="3">
    <citation type="journal article" date="2014" name="Nature">
        <title>Elephant shark genome provides unique insights into gnathostome evolution.</title>
        <authorList>
            <consortium name="International Elephant Shark Genome Sequencing Consortium"/>
            <person name="Venkatesh B."/>
            <person name="Lee A.P."/>
            <person name="Ravi V."/>
            <person name="Maurya A.K."/>
            <person name="Lian M.M."/>
            <person name="Swann J.B."/>
            <person name="Ohta Y."/>
            <person name="Flajnik M.F."/>
            <person name="Sutoh Y."/>
            <person name="Kasahara M."/>
            <person name="Hoon S."/>
            <person name="Gangu V."/>
            <person name="Roy S.W."/>
            <person name="Irimia M."/>
            <person name="Korzh V."/>
            <person name="Kondrychyn I."/>
            <person name="Lim Z.W."/>
            <person name="Tay B.H."/>
            <person name="Tohari S."/>
            <person name="Kong K.W."/>
            <person name="Ho S."/>
            <person name="Lorente-Galdos B."/>
            <person name="Quilez J."/>
            <person name="Marques-Bonet T."/>
            <person name="Raney B.J."/>
            <person name="Ingham P.W."/>
            <person name="Tay A."/>
            <person name="Hillier L.W."/>
            <person name="Minx P."/>
            <person name="Boehm T."/>
            <person name="Wilson R.K."/>
            <person name="Brenner S."/>
            <person name="Warren W.C."/>
        </authorList>
    </citation>
    <scope>NUCLEOTIDE SEQUENCE [LARGE SCALE GENOMIC DNA]</scope>
</reference>
<keyword evidence="16" id="KW-1185">Reference proteome</keyword>
<evidence type="ECO:0000313" key="15">
    <source>
        <dbReference type="Ensembl" id="ENSCMIP00000022300.1"/>
    </source>
</evidence>
<keyword evidence="8 14" id="KW-0472">Membrane</keyword>
<keyword evidence="5 14" id="KW-0336">GPI-anchor</keyword>
<evidence type="ECO:0000256" key="10">
    <source>
        <dbReference type="ARBA" id="ARBA00023180"/>
    </source>
</evidence>
<dbReference type="GO" id="GO:0005886">
    <property type="term" value="C:plasma membrane"/>
    <property type="evidence" value="ECO:0007669"/>
    <property type="project" value="UniProtKB-SubCell"/>
</dbReference>
<dbReference type="InterPro" id="IPR001863">
    <property type="entry name" value="Glypican"/>
</dbReference>
<name>A0A4W3INM9_CALMI</name>
<dbReference type="Ensembl" id="ENSCMIT00000022687.1">
    <property type="protein sequence ID" value="ENSCMIP00000022300.1"/>
    <property type="gene ID" value="ENSCMIG00000010078.1"/>
</dbReference>
<evidence type="ECO:0000256" key="12">
    <source>
        <dbReference type="ARBA" id="ARBA00023288"/>
    </source>
</evidence>
<proteinExistence type="inferred from homology"/>
<organism evidence="15 16">
    <name type="scientific">Callorhinchus milii</name>
    <name type="common">Ghost shark</name>
    <dbReference type="NCBI Taxonomy" id="7868"/>
    <lineage>
        <taxon>Eukaryota</taxon>
        <taxon>Metazoa</taxon>
        <taxon>Chordata</taxon>
        <taxon>Craniata</taxon>
        <taxon>Vertebrata</taxon>
        <taxon>Chondrichthyes</taxon>
        <taxon>Holocephali</taxon>
        <taxon>Chimaeriformes</taxon>
        <taxon>Callorhinchidae</taxon>
        <taxon>Callorhinchus</taxon>
    </lineage>
</organism>
<sequence length="316" mass="36628">ETFEIVVHHAKNCTNRMFKNVYRNMPTETANLVGELFADASLYVLGSEINIDDIVNEFFDSLFPVVYSHLIYPGFPQLSEESRECLRIARNDMKAFGNFPKIIMTSMSKSLLAVRVFLQALNLGIEVINTTDHSKFGKDCGRALLKMWYCSHCQGLLKVKPCLGYCLNVMHGCMANMVEIHHHWREYIRSLEELANGMYGAYDMENVLLRLHLLIKNAVSVAQKNRARLFSVICGYSLKRYNRSAYYPEDLYIDQKGVKVSYTEHEETFSSRRKEFIINLRMYSNFYIGLPDQICRSDLTHHNNSECWNGQEIVPR</sequence>
<keyword evidence="10" id="KW-0325">Glycoprotein</keyword>
<dbReference type="GeneTree" id="ENSGT01050000244955"/>
<evidence type="ECO:0000256" key="8">
    <source>
        <dbReference type="ARBA" id="ARBA00023136"/>
    </source>
</evidence>
<dbReference type="GO" id="GO:0009986">
    <property type="term" value="C:cell surface"/>
    <property type="evidence" value="ECO:0007669"/>
    <property type="project" value="TreeGrafter"/>
</dbReference>
<evidence type="ECO:0000256" key="14">
    <source>
        <dbReference type="RuleBase" id="RU003519"/>
    </source>
</evidence>
<dbReference type="GO" id="GO:0016477">
    <property type="term" value="P:cell migration"/>
    <property type="evidence" value="ECO:0007669"/>
    <property type="project" value="TreeGrafter"/>
</dbReference>
<evidence type="ECO:0000256" key="11">
    <source>
        <dbReference type="ARBA" id="ARBA00023207"/>
    </source>
</evidence>
<protein>
    <recommendedName>
        <fullName evidence="3">Glypican-3</fullName>
    </recommendedName>
</protein>
<dbReference type="GO" id="GO:0098552">
    <property type="term" value="C:side of membrane"/>
    <property type="evidence" value="ECO:0007669"/>
    <property type="project" value="UniProtKB-KW"/>
</dbReference>
<evidence type="ECO:0000256" key="2">
    <source>
        <dbReference type="ARBA" id="ARBA00010260"/>
    </source>
</evidence>
<dbReference type="GO" id="GO:0090263">
    <property type="term" value="P:positive regulation of canonical Wnt signaling pathway"/>
    <property type="evidence" value="ECO:0007669"/>
    <property type="project" value="TreeGrafter"/>
</dbReference>
<evidence type="ECO:0000256" key="13">
    <source>
        <dbReference type="RuleBase" id="RU003518"/>
    </source>
</evidence>
<dbReference type="Pfam" id="PF01153">
    <property type="entry name" value="Glypican"/>
    <property type="match status" value="1"/>
</dbReference>
<dbReference type="PANTHER" id="PTHR10822:SF4">
    <property type="entry name" value="GLYPICAN-3"/>
    <property type="match status" value="1"/>
</dbReference>
<dbReference type="PANTHER" id="PTHR10822">
    <property type="entry name" value="GLYPICAN"/>
    <property type="match status" value="1"/>
</dbReference>
<comment type="similarity">
    <text evidence="2 13">Belongs to the glypican family.</text>
</comment>
<dbReference type="InterPro" id="IPR019803">
    <property type="entry name" value="Glypican_CS"/>
</dbReference>
<comment type="function">
    <text evidence="14">Cell surface proteoglycan.</text>
</comment>
<dbReference type="GO" id="GO:0005576">
    <property type="term" value="C:extracellular region"/>
    <property type="evidence" value="ECO:0007669"/>
    <property type="project" value="TreeGrafter"/>
</dbReference>
<evidence type="ECO:0000313" key="16">
    <source>
        <dbReference type="Proteomes" id="UP000314986"/>
    </source>
</evidence>
<dbReference type="OMA" id="TNSMFRS"/>
<evidence type="ECO:0000256" key="6">
    <source>
        <dbReference type="ARBA" id="ARBA00022729"/>
    </source>
</evidence>
<reference evidence="15" key="5">
    <citation type="submission" date="2025-09" db="UniProtKB">
        <authorList>
            <consortium name="Ensembl"/>
        </authorList>
    </citation>
    <scope>IDENTIFICATION</scope>
</reference>
<dbReference type="Proteomes" id="UP000314986">
    <property type="component" value="Unassembled WGS sequence"/>
</dbReference>
<evidence type="ECO:0000256" key="1">
    <source>
        <dbReference type="ARBA" id="ARBA00004471"/>
    </source>
</evidence>
<dbReference type="InParanoid" id="A0A4W3INM9"/>
<keyword evidence="12 14" id="KW-0449">Lipoprotein</keyword>
<keyword evidence="7 14" id="KW-0654">Proteoglycan</keyword>
<keyword evidence="4" id="KW-1003">Cell membrane</keyword>
<comment type="subcellular location">
    <subcellularLocation>
        <location evidence="1">Cell membrane</location>
        <topology evidence="1">Lipid-anchor</topology>
        <topology evidence="1">GPI-anchor</topology>
        <orientation evidence="1">Extracellular side</orientation>
    </subcellularLocation>
</comment>
<evidence type="ECO:0000256" key="7">
    <source>
        <dbReference type="ARBA" id="ARBA00022974"/>
    </source>
</evidence>
<evidence type="ECO:0000256" key="3">
    <source>
        <dbReference type="ARBA" id="ARBA00014712"/>
    </source>
</evidence>